<reference evidence="3 4" key="1">
    <citation type="submission" date="2009-08" db="EMBL/GenBank/DDBJ databases">
        <title>The draft genome of Rhodobacter sp. SW2.</title>
        <authorList>
            <consortium name="US DOE Joint Genome Institute (JGI-PGF)"/>
            <person name="Lucas S."/>
            <person name="Copeland A."/>
            <person name="Lapidus A."/>
            <person name="Glavina del Rio T."/>
            <person name="Tice H."/>
            <person name="Bruce D."/>
            <person name="Goodwin L."/>
            <person name="Pitluck S."/>
            <person name="Larimer F."/>
            <person name="Land M.L."/>
            <person name="Hauser L."/>
            <person name="Emerson D."/>
        </authorList>
    </citation>
    <scope>NUCLEOTIDE SEQUENCE [LARGE SCALE GENOMIC DNA]</scope>
    <source>
        <strain evidence="3 4">SW2</strain>
    </source>
</reference>
<sequence>MTKTLKSPSRLITLFCTTAFVAIMPLSLHVNVKTGALDVVSSVAFADNDGGNDSGSDDHGSDDNGSDDHGSAGHGSDDNGSDDNGSDDNGSDDHGSDDNGSDDNGTDDNMDGLDDSTGTSVSGSTSGSGATAVSVINLRRFANGIEVELSDGSVESIIDGTYTRRSASGAVVENHAATRANIDRLSGL</sequence>
<keyword evidence="2" id="KW-0812">Transmembrane</keyword>
<feature type="compositionally biased region" description="Low complexity" evidence="1">
    <location>
        <begin position="115"/>
        <end position="129"/>
    </location>
</feature>
<name>C8RXJ7_9RHOB</name>
<dbReference type="eggNOG" id="COG1357">
    <property type="taxonomic scope" value="Bacteria"/>
</dbReference>
<dbReference type="RefSeq" id="WP_008027772.1">
    <property type="nucleotide sequence ID" value="NZ_ACYY01000002.1"/>
</dbReference>
<feature type="region of interest" description="Disordered" evidence="1">
    <location>
        <begin position="50"/>
        <end position="129"/>
    </location>
</feature>
<protein>
    <submittedName>
        <fullName evidence="3">Uncharacterized protein</fullName>
    </submittedName>
</protein>
<evidence type="ECO:0000313" key="3">
    <source>
        <dbReference type="EMBL" id="EEW26722.1"/>
    </source>
</evidence>
<gene>
    <name evidence="3" type="ORF">Rsw2DRAFT_0525</name>
</gene>
<keyword evidence="2" id="KW-1133">Transmembrane helix</keyword>
<dbReference type="EMBL" id="ACYY01000002">
    <property type="protein sequence ID" value="EEW26722.1"/>
    <property type="molecule type" value="Genomic_DNA"/>
</dbReference>
<dbReference type="STRING" id="371731.Rsw2DRAFT_0525"/>
<accession>C8RXJ7</accession>
<proteinExistence type="predicted"/>
<organism evidence="3 4">
    <name type="scientific">Rhodobacter ferrooxidans</name>
    <dbReference type="NCBI Taxonomy" id="371731"/>
    <lineage>
        <taxon>Bacteria</taxon>
        <taxon>Pseudomonadati</taxon>
        <taxon>Pseudomonadota</taxon>
        <taxon>Alphaproteobacteria</taxon>
        <taxon>Rhodobacterales</taxon>
        <taxon>Rhodobacter group</taxon>
        <taxon>Rhodobacter</taxon>
    </lineage>
</organism>
<keyword evidence="2" id="KW-0472">Membrane</keyword>
<feature type="compositionally biased region" description="Basic and acidic residues" evidence="1">
    <location>
        <begin position="56"/>
        <end position="77"/>
    </location>
</feature>
<dbReference type="AlphaFoldDB" id="C8RXJ7"/>
<evidence type="ECO:0000256" key="2">
    <source>
        <dbReference type="SAM" id="Phobius"/>
    </source>
</evidence>
<keyword evidence="4" id="KW-1185">Reference proteome</keyword>
<comment type="caution">
    <text evidence="3">The sequence shown here is derived from an EMBL/GenBank/DDBJ whole genome shotgun (WGS) entry which is preliminary data.</text>
</comment>
<evidence type="ECO:0000313" key="4">
    <source>
        <dbReference type="Proteomes" id="UP000010121"/>
    </source>
</evidence>
<feature type="transmembrane region" description="Helical" evidence="2">
    <location>
        <begin position="12"/>
        <end position="32"/>
    </location>
</feature>
<evidence type="ECO:0000256" key="1">
    <source>
        <dbReference type="SAM" id="MobiDB-lite"/>
    </source>
</evidence>
<feature type="compositionally biased region" description="Acidic residues" evidence="1">
    <location>
        <begin position="99"/>
        <end position="114"/>
    </location>
</feature>
<feature type="compositionally biased region" description="Acidic residues" evidence="1">
    <location>
        <begin position="79"/>
        <end position="90"/>
    </location>
</feature>
<dbReference type="Proteomes" id="UP000010121">
    <property type="component" value="Unassembled WGS sequence"/>
</dbReference>